<comment type="catalytic activity">
    <reaction evidence="9">
        <text>L-histidinol phosphate + 2-oxoglutarate = 3-(imidazol-4-yl)-2-oxopropyl phosphate + L-glutamate</text>
        <dbReference type="Rhea" id="RHEA:23744"/>
        <dbReference type="ChEBI" id="CHEBI:16810"/>
        <dbReference type="ChEBI" id="CHEBI:29985"/>
        <dbReference type="ChEBI" id="CHEBI:57766"/>
        <dbReference type="ChEBI" id="CHEBI:57980"/>
        <dbReference type="EC" id="2.6.1.9"/>
    </reaction>
</comment>
<comment type="pathway">
    <text evidence="9">Amino-acid biosynthesis; L-histidine biosynthesis; L-histidine from 5-phospho-alpha-D-ribose 1-diphosphate: step 7/9.</text>
</comment>
<keyword evidence="6 9" id="KW-0808">Transferase</keyword>
<dbReference type="CDD" id="cd00609">
    <property type="entry name" value="AAT_like"/>
    <property type="match status" value="1"/>
</dbReference>
<dbReference type="Proteomes" id="UP001302120">
    <property type="component" value="Unassembled WGS sequence"/>
</dbReference>
<dbReference type="GO" id="GO:0004400">
    <property type="term" value="F:histidinol-phosphate transaminase activity"/>
    <property type="evidence" value="ECO:0007669"/>
    <property type="project" value="UniProtKB-EC"/>
</dbReference>
<reference evidence="11 12" key="1">
    <citation type="submission" date="2023-12" db="EMBL/GenBank/DDBJ databases">
        <title>Baltic Sea Cyanobacteria.</title>
        <authorList>
            <person name="Delbaje E."/>
            <person name="Fewer D.P."/>
            <person name="Shishido T.K."/>
        </authorList>
    </citation>
    <scope>NUCLEOTIDE SEQUENCE [LARGE SCALE GENOMIC DNA]</scope>
    <source>
        <strain evidence="11 12">UHCC-0300</strain>
    </source>
</reference>
<comment type="caution">
    <text evidence="11">The sequence shown here is derived from an EMBL/GenBank/DDBJ whole genome shotgun (WGS) entry which is preliminary data.</text>
</comment>
<evidence type="ECO:0000313" key="11">
    <source>
        <dbReference type="EMBL" id="MEA5582167.1"/>
    </source>
</evidence>
<dbReference type="EMBL" id="JAYGHG010000019">
    <property type="protein sequence ID" value="MEA5582167.1"/>
    <property type="molecule type" value="Genomic_DNA"/>
</dbReference>
<sequence>MLNFIRSDLAQFTAYKPHPSSDTAAGVPMQLDRLDTNESPYDLPPELKEKLAGIYQQVIETNRYPDGGHETLKQAIAEYVNESAGLTSSVFTAANISLGNGSDELIRSLLIATCLGGEGSILVANPTFSMYGILAKTLGIPVVTVDRNSDNFEIDLKAAQSAIAEPQNPPIRVVFVVHPNSPTGNCLTAAELSWLKSLGEEILVVIDEAYFEFSQNTLVSELAEHPNWIVLRTFSKAFRLAALRVGYCIAHPDAIAILEKVRLPYNLPSFSIAAALTAMQNHQLLLESISTTLDQRDKLREILSQHPALQITKSDANFLFLRLSANNSDIENNTTIKTLHQQLKTSGTLVREISGGLRITIGTSAENTRTCNRIQSALANLKLQQFASK</sequence>
<evidence type="ECO:0000313" key="12">
    <source>
        <dbReference type="Proteomes" id="UP001302120"/>
    </source>
</evidence>
<dbReference type="PANTHER" id="PTHR42885:SF2">
    <property type="entry name" value="HISTIDINOL-PHOSPHATE AMINOTRANSFERASE"/>
    <property type="match status" value="1"/>
</dbReference>
<evidence type="ECO:0000256" key="9">
    <source>
        <dbReference type="HAMAP-Rule" id="MF_01023"/>
    </source>
</evidence>
<gene>
    <name evidence="9" type="primary">hisC</name>
    <name evidence="11" type="ORF">VB620_12545</name>
</gene>
<dbReference type="Gene3D" id="3.90.1150.10">
    <property type="entry name" value="Aspartate Aminotransferase, domain 1"/>
    <property type="match status" value="1"/>
</dbReference>
<dbReference type="NCBIfam" id="NF002726">
    <property type="entry name" value="PRK02610.1"/>
    <property type="match status" value="1"/>
</dbReference>
<evidence type="ECO:0000256" key="5">
    <source>
        <dbReference type="ARBA" id="ARBA00022605"/>
    </source>
</evidence>
<dbReference type="RefSeq" id="WP_323196490.1">
    <property type="nucleotide sequence ID" value="NZ_JAYGHG010000019.1"/>
</dbReference>
<dbReference type="NCBIfam" id="TIGR01141">
    <property type="entry name" value="hisC"/>
    <property type="match status" value="1"/>
</dbReference>
<keyword evidence="5 9" id="KW-0028">Amino-acid biosynthesis</keyword>
<feature type="domain" description="Aminotransferase class I/classII large" evidence="10">
    <location>
        <begin position="34"/>
        <end position="374"/>
    </location>
</feature>
<evidence type="ECO:0000256" key="2">
    <source>
        <dbReference type="ARBA" id="ARBA00007970"/>
    </source>
</evidence>
<evidence type="ECO:0000256" key="7">
    <source>
        <dbReference type="ARBA" id="ARBA00022898"/>
    </source>
</evidence>
<comment type="subunit">
    <text evidence="3 9">Homodimer.</text>
</comment>
<keyword evidence="12" id="KW-1185">Reference proteome</keyword>
<name>A0ABU5UF83_9CYAN</name>
<comment type="cofactor">
    <cofactor evidence="1 9">
        <name>pyridoxal 5'-phosphate</name>
        <dbReference type="ChEBI" id="CHEBI:597326"/>
    </cofactor>
</comment>
<dbReference type="InterPro" id="IPR005861">
    <property type="entry name" value="HisP_aminotrans"/>
</dbReference>
<evidence type="ECO:0000256" key="3">
    <source>
        <dbReference type="ARBA" id="ARBA00011738"/>
    </source>
</evidence>
<feature type="modified residue" description="N6-(pyridoxal phosphate)lysine" evidence="9">
    <location>
        <position position="236"/>
    </location>
</feature>
<evidence type="ECO:0000259" key="10">
    <source>
        <dbReference type="Pfam" id="PF00155"/>
    </source>
</evidence>
<dbReference type="InterPro" id="IPR015421">
    <property type="entry name" value="PyrdxlP-dep_Trfase_major"/>
</dbReference>
<comment type="similarity">
    <text evidence="2 9">Belongs to the class-II pyridoxal-phosphate-dependent aminotransferase family. Histidinol-phosphate aminotransferase subfamily.</text>
</comment>
<dbReference type="InterPro" id="IPR015424">
    <property type="entry name" value="PyrdxlP-dep_Trfase"/>
</dbReference>
<dbReference type="PANTHER" id="PTHR42885">
    <property type="entry name" value="HISTIDINOL-PHOSPHATE AMINOTRANSFERASE-RELATED"/>
    <property type="match status" value="1"/>
</dbReference>
<evidence type="ECO:0000256" key="1">
    <source>
        <dbReference type="ARBA" id="ARBA00001933"/>
    </source>
</evidence>
<organism evidence="11 12">
    <name type="scientific">Nodularia harveyana UHCC-0300</name>
    <dbReference type="NCBI Taxonomy" id="2974287"/>
    <lineage>
        <taxon>Bacteria</taxon>
        <taxon>Bacillati</taxon>
        <taxon>Cyanobacteriota</taxon>
        <taxon>Cyanophyceae</taxon>
        <taxon>Nostocales</taxon>
        <taxon>Nodulariaceae</taxon>
        <taxon>Nodularia</taxon>
    </lineage>
</organism>
<dbReference type="EC" id="2.6.1.9" evidence="9"/>
<accession>A0ABU5UF83</accession>
<proteinExistence type="inferred from homology"/>
<dbReference type="Pfam" id="PF00155">
    <property type="entry name" value="Aminotran_1_2"/>
    <property type="match status" value="1"/>
</dbReference>
<dbReference type="InterPro" id="IPR004839">
    <property type="entry name" value="Aminotransferase_I/II_large"/>
</dbReference>
<evidence type="ECO:0000256" key="8">
    <source>
        <dbReference type="ARBA" id="ARBA00023102"/>
    </source>
</evidence>
<protein>
    <recommendedName>
        <fullName evidence="9">Histidinol-phosphate aminotransferase</fullName>
        <ecNumber evidence="9">2.6.1.9</ecNumber>
    </recommendedName>
    <alternativeName>
        <fullName evidence="9">Imidazole acetol-phosphate transaminase</fullName>
    </alternativeName>
</protein>
<dbReference type="Gene3D" id="3.40.640.10">
    <property type="entry name" value="Type I PLP-dependent aspartate aminotransferase-like (Major domain)"/>
    <property type="match status" value="1"/>
</dbReference>
<keyword evidence="8 9" id="KW-0368">Histidine biosynthesis</keyword>
<evidence type="ECO:0000256" key="4">
    <source>
        <dbReference type="ARBA" id="ARBA00022576"/>
    </source>
</evidence>
<dbReference type="InterPro" id="IPR015422">
    <property type="entry name" value="PyrdxlP-dep_Trfase_small"/>
</dbReference>
<keyword evidence="4 9" id="KW-0032">Aminotransferase</keyword>
<dbReference type="SUPFAM" id="SSF53383">
    <property type="entry name" value="PLP-dependent transferases"/>
    <property type="match status" value="1"/>
</dbReference>
<evidence type="ECO:0000256" key="6">
    <source>
        <dbReference type="ARBA" id="ARBA00022679"/>
    </source>
</evidence>
<dbReference type="HAMAP" id="MF_01023">
    <property type="entry name" value="HisC_aminotrans_2"/>
    <property type="match status" value="1"/>
</dbReference>
<keyword evidence="7 9" id="KW-0663">Pyridoxal phosphate</keyword>